<keyword evidence="2" id="KW-1185">Reference proteome</keyword>
<evidence type="ECO:0000313" key="1">
    <source>
        <dbReference type="EMBL" id="MDQ2259571.1"/>
    </source>
</evidence>
<sequence length="66" mass="7003">MGKVVKFQPKQVTAKRDPWCSPLTLADGTQISGGAAREKRLKAVGGVEELLRQTLANASHIASKTG</sequence>
<gene>
    <name evidence="1" type="ORF">RBJ67_25920</name>
</gene>
<accession>A0AAW8HID7</accession>
<protein>
    <submittedName>
        <fullName evidence="1">Uncharacterized protein</fullName>
    </submittedName>
</protein>
<dbReference type="RefSeq" id="WP_045336775.1">
    <property type="nucleotide sequence ID" value="NZ_JAVDKS010000022.1"/>
</dbReference>
<dbReference type="Proteomes" id="UP001225042">
    <property type="component" value="Unassembled WGS sequence"/>
</dbReference>
<proteinExistence type="predicted"/>
<organism evidence="1 2">
    <name type="scientific">Enterobacter soli</name>
    <dbReference type="NCBI Taxonomy" id="885040"/>
    <lineage>
        <taxon>Bacteria</taxon>
        <taxon>Pseudomonadati</taxon>
        <taxon>Pseudomonadota</taxon>
        <taxon>Gammaproteobacteria</taxon>
        <taxon>Enterobacterales</taxon>
        <taxon>Enterobacteriaceae</taxon>
        <taxon>Enterobacter</taxon>
    </lineage>
</organism>
<dbReference type="EMBL" id="JAVDKS010000022">
    <property type="protein sequence ID" value="MDQ2259571.1"/>
    <property type="molecule type" value="Genomic_DNA"/>
</dbReference>
<name>A0AAW8HID7_9ENTR</name>
<reference evidence="1 2" key="1">
    <citation type="submission" date="2023-08" db="EMBL/GenBank/DDBJ databases">
        <authorList>
            <person name="Dale J."/>
        </authorList>
    </citation>
    <scope>NUCLEOTIDE SEQUENCE [LARGE SCALE GENOMIC DNA]</scope>
    <source>
        <strain evidence="1 2">2023EL-00788</strain>
    </source>
</reference>
<evidence type="ECO:0000313" key="2">
    <source>
        <dbReference type="Proteomes" id="UP001225042"/>
    </source>
</evidence>
<dbReference type="AlphaFoldDB" id="A0AAW8HID7"/>
<comment type="caution">
    <text evidence="1">The sequence shown here is derived from an EMBL/GenBank/DDBJ whole genome shotgun (WGS) entry which is preliminary data.</text>
</comment>